<evidence type="ECO:0000256" key="3">
    <source>
        <dbReference type="ARBA" id="ARBA00023242"/>
    </source>
</evidence>
<comment type="subcellular location">
    <subcellularLocation>
        <location evidence="1">Nucleus</location>
    </subcellularLocation>
</comment>
<dbReference type="Pfam" id="PF03962">
    <property type="entry name" value="Mnd1"/>
    <property type="match status" value="1"/>
</dbReference>
<feature type="domain" description="Leucine zipper with capping helix" evidence="7">
    <location>
        <begin position="172"/>
        <end position="224"/>
    </location>
</feature>
<feature type="coiled-coil region" evidence="4">
    <location>
        <begin position="106"/>
        <end position="167"/>
    </location>
</feature>
<evidence type="ECO:0000256" key="1">
    <source>
        <dbReference type="ARBA" id="ARBA00004123"/>
    </source>
</evidence>
<feature type="region of interest" description="Disordered" evidence="5">
    <location>
        <begin position="292"/>
        <end position="371"/>
    </location>
</feature>
<dbReference type="AlphaFoldDB" id="A0A1G4I3D2"/>
<evidence type="ECO:0000256" key="2">
    <source>
        <dbReference type="ARBA" id="ARBA00023054"/>
    </source>
</evidence>
<dbReference type="VEuPathDB" id="TriTrypDB:TEOVI_000486400"/>
<dbReference type="GO" id="GO:0007131">
    <property type="term" value="P:reciprocal meiotic recombination"/>
    <property type="evidence" value="ECO:0007669"/>
    <property type="project" value="TreeGrafter"/>
</dbReference>
<evidence type="ECO:0000313" key="8">
    <source>
        <dbReference type="EMBL" id="SCU66344.1"/>
    </source>
</evidence>
<sequence length="371" mass="41468">MNKSAKKKGLSMEEKVSRIETWFVNNPSPYTLKDLIQILPKATGVIPQSVEECMEILVSENRVRQKKVGVHVLFWRFPQTATQRLAGSMGEKTTTTELAKYLSMSEDELRTELQTLKKTEKDIRQRIKETQASIGDDNAVQKDAEQIRSLQGEVKILEEQLNQLALLDPAFVEKLKAATVVAWESANRWTDNMYLLEQHISRKMGMSARELRAQLQLPLEVEYIEYDELLPSATSGGKSACTSSGNSCASPLICTVDATHGGGNSQEVPAAFHIEEGHTQNINEEAGEALTEGGCDVKPHEDVENETSNTLRKERDGKKRGRGRPPLENAKKDDNMVNAPSVKKKKNEKDRPPAASNTDALTPARQRRCRR</sequence>
<feature type="domain" description="Mnd1 HTH" evidence="6">
    <location>
        <begin position="19"/>
        <end position="78"/>
    </location>
</feature>
<dbReference type="PANTHER" id="PTHR31398:SF0">
    <property type="entry name" value="MEIOTIC NUCLEAR DIVISION PROTEIN 1 HOMOLOG"/>
    <property type="match status" value="1"/>
</dbReference>
<name>A0A1G4I3D2_TRYEQ</name>
<dbReference type="GO" id="GO:0005634">
    <property type="term" value="C:nucleus"/>
    <property type="evidence" value="ECO:0007669"/>
    <property type="project" value="UniProtKB-SubCell"/>
</dbReference>
<dbReference type="Proteomes" id="UP000195570">
    <property type="component" value="Unassembled WGS sequence"/>
</dbReference>
<dbReference type="PANTHER" id="PTHR31398">
    <property type="entry name" value="MEIOTIC NUCLEAR DIVISION PROTEIN 1 HOMOLOG"/>
    <property type="match status" value="1"/>
</dbReference>
<gene>
    <name evidence="8" type="ORF">TEOVI_000486400</name>
</gene>
<protein>
    <submittedName>
        <fullName evidence="8">Mnd1 family, putative</fullName>
    </submittedName>
</protein>
<evidence type="ECO:0000256" key="4">
    <source>
        <dbReference type="SAM" id="Coils"/>
    </source>
</evidence>
<reference evidence="8" key="1">
    <citation type="submission" date="2016-09" db="EMBL/GenBank/DDBJ databases">
        <authorList>
            <person name="Hebert L."/>
            <person name="Moumen B."/>
        </authorList>
    </citation>
    <scope>NUCLEOTIDE SEQUENCE [LARGE SCALE GENOMIC DNA]</scope>
    <source>
        <strain evidence="8">OVI</strain>
    </source>
</reference>
<keyword evidence="9" id="KW-1185">Reference proteome</keyword>
<proteinExistence type="predicted"/>
<dbReference type="RefSeq" id="XP_067077800.1">
    <property type="nucleotide sequence ID" value="XM_067221699.1"/>
</dbReference>
<dbReference type="EMBL" id="CZPT02000533">
    <property type="protein sequence ID" value="SCU66344.1"/>
    <property type="molecule type" value="Genomic_DNA"/>
</dbReference>
<comment type="caution">
    <text evidence="8">The sequence shown here is derived from an EMBL/GenBank/DDBJ whole genome shotgun (WGS) entry which is preliminary data.</text>
</comment>
<evidence type="ECO:0000259" key="7">
    <source>
        <dbReference type="Pfam" id="PF18517"/>
    </source>
</evidence>
<dbReference type="GeneID" id="92378804"/>
<accession>A0A1G4I3D2</accession>
<dbReference type="InterPro" id="IPR040661">
    <property type="entry name" value="LZ3wCH"/>
</dbReference>
<evidence type="ECO:0000256" key="5">
    <source>
        <dbReference type="SAM" id="MobiDB-lite"/>
    </source>
</evidence>
<dbReference type="Pfam" id="PF18517">
    <property type="entry name" value="LZ3wCH"/>
    <property type="match status" value="1"/>
</dbReference>
<evidence type="ECO:0000259" key="6">
    <source>
        <dbReference type="Pfam" id="PF03962"/>
    </source>
</evidence>
<keyword evidence="3" id="KW-0539">Nucleus</keyword>
<organism evidence="8 9">
    <name type="scientific">Trypanosoma equiperdum</name>
    <dbReference type="NCBI Taxonomy" id="5694"/>
    <lineage>
        <taxon>Eukaryota</taxon>
        <taxon>Discoba</taxon>
        <taxon>Euglenozoa</taxon>
        <taxon>Kinetoplastea</taxon>
        <taxon>Metakinetoplastina</taxon>
        <taxon>Trypanosomatida</taxon>
        <taxon>Trypanosomatidae</taxon>
        <taxon>Trypanosoma</taxon>
    </lineage>
</organism>
<keyword evidence="2 4" id="KW-0175">Coiled coil</keyword>
<evidence type="ECO:0000313" key="9">
    <source>
        <dbReference type="Proteomes" id="UP000195570"/>
    </source>
</evidence>
<dbReference type="InterPro" id="IPR040453">
    <property type="entry name" value="Mnd1_HTH"/>
</dbReference>